<feature type="compositionally biased region" description="Polar residues" evidence="1">
    <location>
        <begin position="55"/>
        <end position="66"/>
    </location>
</feature>
<dbReference type="AlphaFoldDB" id="A0A9W9J694"/>
<gene>
    <name evidence="2" type="ORF">N7498_009637</name>
</gene>
<proteinExistence type="predicted"/>
<sequence length="73" mass="7917">MQEGKTPVSFWWGETCASRILNPQRLTGYRETPISAVGKDMGDYYIRTVALGPGSNASGGSVSQLDIDNEAHQ</sequence>
<dbReference type="EMBL" id="JAPQKR010000016">
    <property type="protein sequence ID" value="KAJ5190652.1"/>
    <property type="molecule type" value="Genomic_DNA"/>
</dbReference>
<dbReference type="Proteomes" id="UP001150904">
    <property type="component" value="Unassembled WGS sequence"/>
</dbReference>
<reference evidence="2" key="1">
    <citation type="submission" date="2022-12" db="EMBL/GenBank/DDBJ databases">
        <authorList>
            <person name="Petersen C."/>
        </authorList>
    </citation>
    <scope>NUCLEOTIDE SEQUENCE</scope>
    <source>
        <strain evidence="2">IBT 15544</strain>
    </source>
</reference>
<feature type="region of interest" description="Disordered" evidence="1">
    <location>
        <begin position="52"/>
        <end position="73"/>
    </location>
</feature>
<evidence type="ECO:0000313" key="3">
    <source>
        <dbReference type="Proteomes" id="UP001150904"/>
    </source>
</evidence>
<name>A0A9W9J694_9EURO</name>
<keyword evidence="3" id="KW-1185">Reference proteome</keyword>
<accession>A0A9W9J694</accession>
<dbReference type="RefSeq" id="XP_058303592.1">
    <property type="nucleotide sequence ID" value="XM_058456693.1"/>
</dbReference>
<reference evidence="2" key="2">
    <citation type="journal article" date="2023" name="IMA Fungus">
        <title>Comparative genomic study of the Penicillium genus elucidates a diverse pangenome and 15 lateral gene transfer events.</title>
        <authorList>
            <person name="Petersen C."/>
            <person name="Sorensen T."/>
            <person name="Nielsen M.R."/>
            <person name="Sondergaard T.E."/>
            <person name="Sorensen J.L."/>
            <person name="Fitzpatrick D.A."/>
            <person name="Frisvad J.C."/>
            <person name="Nielsen K.L."/>
        </authorList>
    </citation>
    <scope>NUCLEOTIDE SEQUENCE</scope>
    <source>
        <strain evidence="2">IBT 15544</strain>
    </source>
</reference>
<evidence type="ECO:0000313" key="2">
    <source>
        <dbReference type="EMBL" id="KAJ5190652.1"/>
    </source>
</evidence>
<dbReference type="GeneID" id="83183994"/>
<evidence type="ECO:0000256" key="1">
    <source>
        <dbReference type="SAM" id="MobiDB-lite"/>
    </source>
</evidence>
<organism evidence="2 3">
    <name type="scientific">Penicillium cinerascens</name>
    <dbReference type="NCBI Taxonomy" id="70096"/>
    <lineage>
        <taxon>Eukaryota</taxon>
        <taxon>Fungi</taxon>
        <taxon>Dikarya</taxon>
        <taxon>Ascomycota</taxon>
        <taxon>Pezizomycotina</taxon>
        <taxon>Eurotiomycetes</taxon>
        <taxon>Eurotiomycetidae</taxon>
        <taxon>Eurotiales</taxon>
        <taxon>Aspergillaceae</taxon>
        <taxon>Penicillium</taxon>
    </lineage>
</organism>
<comment type="caution">
    <text evidence="2">The sequence shown here is derived from an EMBL/GenBank/DDBJ whole genome shotgun (WGS) entry which is preliminary data.</text>
</comment>
<protein>
    <submittedName>
        <fullName evidence="2">Uncharacterized protein</fullName>
    </submittedName>
</protein>